<protein>
    <submittedName>
        <fullName evidence="2">Uncharacterized protein</fullName>
    </submittedName>
</protein>
<keyword evidence="3" id="KW-1185">Reference proteome</keyword>
<accession>A0A6A5WS39</accession>
<evidence type="ECO:0000313" key="3">
    <source>
        <dbReference type="Proteomes" id="UP000799779"/>
    </source>
</evidence>
<evidence type="ECO:0000313" key="2">
    <source>
        <dbReference type="EMBL" id="KAF2004683.1"/>
    </source>
</evidence>
<name>A0A6A5WS39_9PLEO</name>
<sequence>MSSPPPPYSSQSREAVPPYSPRGRPTTSRQGSMLSPIITSFPSPSSQRCDSAASSPYKDVPERRIRNQDSLIFVNATIPLSPTAPNHQENTSAPYDGVAPRKRSGFARLFCCFGREERARRRAVRMEWNNMSYEKVGEDIHWTEL</sequence>
<dbReference type="EMBL" id="ML977566">
    <property type="protein sequence ID" value="KAF2004683.1"/>
    <property type="molecule type" value="Genomic_DNA"/>
</dbReference>
<evidence type="ECO:0000256" key="1">
    <source>
        <dbReference type="SAM" id="MobiDB-lite"/>
    </source>
</evidence>
<dbReference type="AlphaFoldDB" id="A0A6A5WS39"/>
<feature type="compositionally biased region" description="Polar residues" evidence="1">
    <location>
        <begin position="80"/>
        <end position="93"/>
    </location>
</feature>
<organism evidence="2 3">
    <name type="scientific">Amniculicola lignicola CBS 123094</name>
    <dbReference type="NCBI Taxonomy" id="1392246"/>
    <lineage>
        <taxon>Eukaryota</taxon>
        <taxon>Fungi</taxon>
        <taxon>Dikarya</taxon>
        <taxon>Ascomycota</taxon>
        <taxon>Pezizomycotina</taxon>
        <taxon>Dothideomycetes</taxon>
        <taxon>Pleosporomycetidae</taxon>
        <taxon>Pleosporales</taxon>
        <taxon>Amniculicolaceae</taxon>
        <taxon>Amniculicola</taxon>
    </lineage>
</organism>
<feature type="compositionally biased region" description="Low complexity" evidence="1">
    <location>
        <begin position="35"/>
        <end position="46"/>
    </location>
</feature>
<gene>
    <name evidence="2" type="ORF">P154DRAFT_36289</name>
</gene>
<feature type="region of interest" description="Disordered" evidence="1">
    <location>
        <begin position="1"/>
        <end position="64"/>
    </location>
</feature>
<reference evidence="2" key="1">
    <citation type="journal article" date="2020" name="Stud. Mycol.">
        <title>101 Dothideomycetes genomes: a test case for predicting lifestyles and emergence of pathogens.</title>
        <authorList>
            <person name="Haridas S."/>
            <person name="Albert R."/>
            <person name="Binder M."/>
            <person name="Bloem J."/>
            <person name="Labutti K."/>
            <person name="Salamov A."/>
            <person name="Andreopoulos B."/>
            <person name="Baker S."/>
            <person name="Barry K."/>
            <person name="Bills G."/>
            <person name="Bluhm B."/>
            <person name="Cannon C."/>
            <person name="Castanera R."/>
            <person name="Culley D."/>
            <person name="Daum C."/>
            <person name="Ezra D."/>
            <person name="Gonzalez J."/>
            <person name="Henrissat B."/>
            <person name="Kuo A."/>
            <person name="Liang C."/>
            <person name="Lipzen A."/>
            <person name="Lutzoni F."/>
            <person name="Magnuson J."/>
            <person name="Mondo S."/>
            <person name="Nolan M."/>
            <person name="Ohm R."/>
            <person name="Pangilinan J."/>
            <person name="Park H.-J."/>
            <person name="Ramirez L."/>
            <person name="Alfaro M."/>
            <person name="Sun H."/>
            <person name="Tritt A."/>
            <person name="Yoshinaga Y."/>
            <person name="Zwiers L.-H."/>
            <person name="Turgeon B."/>
            <person name="Goodwin S."/>
            <person name="Spatafora J."/>
            <person name="Crous P."/>
            <person name="Grigoriev I."/>
        </authorList>
    </citation>
    <scope>NUCLEOTIDE SEQUENCE</scope>
    <source>
        <strain evidence="2">CBS 123094</strain>
    </source>
</reference>
<feature type="region of interest" description="Disordered" evidence="1">
    <location>
        <begin position="80"/>
        <end position="99"/>
    </location>
</feature>
<dbReference type="Proteomes" id="UP000799779">
    <property type="component" value="Unassembled WGS sequence"/>
</dbReference>
<proteinExistence type="predicted"/>
<dbReference type="OrthoDB" id="3786746at2759"/>